<proteinExistence type="predicted"/>
<accession>A0ABN2M4Q2</accession>
<dbReference type="RefSeq" id="WP_344132490.1">
    <property type="nucleotide sequence ID" value="NZ_BAAALT010000100.1"/>
</dbReference>
<reference evidence="1 2" key="1">
    <citation type="journal article" date="2019" name="Int. J. Syst. Evol. Microbiol.">
        <title>The Global Catalogue of Microorganisms (GCM) 10K type strain sequencing project: providing services to taxonomists for standard genome sequencing and annotation.</title>
        <authorList>
            <consortium name="The Broad Institute Genomics Platform"/>
            <consortium name="The Broad Institute Genome Sequencing Center for Infectious Disease"/>
            <person name="Wu L."/>
            <person name="Ma J."/>
        </authorList>
    </citation>
    <scope>NUCLEOTIDE SEQUENCE [LARGE SCALE GENOMIC DNA]</scope>
    <source>
        <strain evidence="1 2">JCM 13250</strain>
    </source>
</reference>
<evidence type="ECO:0000313" key="1">
    <source>
        <dbReference type="EMBL" id="GAA1809572.1"/>
    </source>
</evidence>
<keyword evidence="2" id="KW-1185">Reference proteome</keyword>
<comment type="caution">
    <text evidence="1">The sequence shown here is derived from an EMBL/GenBank/DDBJ whole genome shotgun (WGS) entry which is preliminary data.</text>
</comment>
<protein>
    <submittedName>
        <fullName evidence="1">Uncharacterized protein</fullName>
    </submittedName>
</protein>
<sequence>MGASWWSARTPYQSDVRAALRQARQDAYDRGDFCRDEPSAEALAMTEEEYVARHMADMLADLPQELLDEAWEPEDSEIREEWRAAHVKVTGPDTLLDAQPFSGTHSVIDMVGVGDEPGERLVTPLPGETLDELFGTRRPSVAAVEEAVGRCGIDGFGRDQGAYLVAHDGDRPAFIYFGGHSGD</sequence>
<evidence type="ECO:0000313" key="2">
    <source>
        <dbReference type="Proteomes" id="UP001500218"/>
    </source>
</evidence>
<name>A0ABN2M4Q2_9ACTN</name>
<dbReference type="EMBL" id="BAAALT010000100">
    <property type="protein sequence ID" value="GAA1809572.1"/>
    <property type="molecule type" value="Genomic_DNA"/>
</dbReference>
<dbReference type="Proteomes" id="UP001500218">
    <property type="component" value="Unassembled WGS sequence"/>
</dbReference>
<organism evidence="1 2">
    <name type="scientific">Luedemannella flava</name>
    <dbReference type="NCBI Taxonomy" id="349316"/>
    <lineage>
        <taxon>Bacteria</taxon>
        <taxon>Bacillati</taxon>
        <taxon>Actinomycetota</taxon>
        <taxon>Actinomycetes</taxon>
        <taxon>Micromonosporales</taxon>
        <taxon>Micromonosporaceae</taxon>
        <taxon>Luedemannella</taxon>
    </lineage>
</organism>
<gene>
    <name evidence="1" type="ORF">GCM10009682_34030</name>
</gene>